<organism evidence="9 10">
    <name type="scientific">Streptomyces mimosae</name>
    <dbReference type="NCBI Taxonomy" id="2586635"/>
    <lineage>
        <taxon>Bacteria</taxon>
        <taxon>Bacillati</taxon>
        <taxon>Actinomycetota</taxon>
        <taxon>Actinomycetes</taxon>
        <taxon>Kitasatosporales</taxon>
        <taxon>Streptomycetaceae</taxon>
        <taxon>Streptomyces</taxon>
    </lineage>
</organism>
<keyword evidence="10" id="KW-1185">Reference proteome</keyword>
<dbReference type="Gene3D" id="1.50.10.10">
    <property type="match status" value="1"/>
</dbReference>
<dbReference type="InterPro" id="IPR008902">
    <property type="entry name" value="Rhamnosid_concanavalin"/>
</dbReference>
<dbReference type="InterPro" id="IPR013737">
    <property type="entry name" value="Bac_rhamnosid_N"/>
</dbReference>
<evidence type="ECO:0000256" key="1">
    <source>
        <dbReference type="ARBA" id="ARBA00001445"/>
    </source>
</evidence>
<dbReference type="AlphaFoldDB" id="A0A5N6A9P5"/>
<dbReference type="Pfam" id="PF05592">
    <property type="entry name" value="Bac_rhamnosid"/>
    <property type="match status" value="1"/>
</dbReference>
<dbReference type="RefSeq" id="WP_139668695.1">
    <property type="nucleotide sequence ID" value="NZ_VDLY02000009.1"/>
</dbReference>
<dbReference type="Gene3D" id="2.60.40.10">
    <property type="entry name" value="Immunoglobulins"/>
    <property type="match status" value="1"/>
</dbReference>
<dbReference type="InterPro" id="IPR013783">
    <property type="entry name" value="Ig-like_fold"/>
</dbReference>
<proteinExistence type="predicted"/>
<evidence type="ECO:0000313" key="10">
    <source>
        <dbReference type="Proteomes" id="UP000314251"/>
    </source>
</evidence>
<dbReference type="SUPFAM" id="SSF49785">
    <property type="entry name" value="Galactose-binding domain-like"/>
    <property type="match status" value="2"/>
</dbReference>
<evidence type="ECO:0000256" key="2">
    <source>
        <dbReference type="ARBA" id="ARBA00012652"/>
    </source>
</evidence>
<dbReference type="InterPro" id="IPR008979">
    <property type="entry name" value="Galactose-bd-like_sf"/>
</dbReference>
<comment type="caution">
    <text evidence="9">The sequence shown here is derived from an EMBL/GenBank/DDBJ whole genome shotgun (WGS) entry which is preliminary data.</text>
</comment>
<dbReference type="Pfam" id="PF17390">
    <property type="entry name" value="Bac_rhamnosid_C"/>
    <property type="match status" value="1"/>
</dbReference>
<dbReference type="Gene3D" id="2.60.120.260">
    <property type="entry name" value="Galactose-binding domain-like"/>
    <property type="match status" value="3"/>
</dbReference>
<reference evidence="9" key="1">
    <citation type="submission" date="2019-10" db="EMBL/GenBank/DDBJ databases">
        <title>Nonomuraea sp. nov., isolated from Phyllanthus amarus.</title>
        <authorList>
            <person name="Klykleung N."/>
            <person name="Tanasupawat S."/>
        </authorList>
    </citation>
    <scope>NUCLEOTIDE SEQUENCE [LARGE SCALE GENOMIC DNA]</scope>
    <source>
        <strain evidence="9">3MP-10</strain>
    </source>
</reference>
<evidence type="ECO:0000259" key="5">
    <source>
        <dbReference type="Pfam" id="PF05592"/>
    </source>
</evidence>
<evidence type="ECO:0000259" key="8">
    <source>
        <dbReference type="Pfam" id="PF17390"/>
    </source>
</evidence>
<feature type="domain" description="Alpha-L-rhamnosidase concanavalin-like" evidence="5">
    <location>
        <begin position="535"/>
        <end position="635"/>
    </location>
</feature>
<dbReference type="SUPFAM" id="SSF48208">
    <property type="entry name" value="Six-hairpin glycosidases"/>
    <property type="match status" value="1"/>
</dbReference>
<feature type="domain" description="Bacterial alpha-L-rhamnosidase N-terminal" evidence="6">
    <location>
        <begin position="359"/>
        <end position="525"/>
    </location>
</feature>
<dbReference type="InterPro" id="IPR035396">
    <property type="entry name" value="Bac_rhamnosid6H"/>
</dbReference>
<evidence type="ECO:0000259" key="7">
    <source>
        <dbReference type="Pfam" id="PF17389"/>
    </source>
</evidence>
<dbReference type="PANTHER" id="PTHR33307">
    <property type="entry name" value="ALPHA-RHAMNOSIDASE (EUROFUNG)"/>
    <property type="match status" value="1"/>
</dbReference>
<dbReference type="PIRSF" id="PIRSF010631">
    <property type="entry name" value="A-rhamnsds"/>
    <property type="match status" value="1"/>
</dbReference>
<dbReference type="GO" id="GO:0030596">
    <property type="term" value="F:alpha-L-rhamnosidase activity"/>
    <property type="evidence" value="ECO:0007669"/>
    <property type="project" value="UniProtKB-EC"/>
</dbReference>
<dbReference type="Proteomes" id="UP000314251">
    <property type="component" value="Unassembled WGS sequence"/>
</dbReference>
<dbReference type="GO" id="GO:0005975">
    <property type="term" value="P:carbohydrate metabolic process"/>
    <property type="evidence" value="ECO:0007669"/>
    <property type="project" value="InterPro"/>
</dbReference>
<dbReference type="InterPro" id="IPR006311">
    <property type="entry name" value="TAT_signal"/>
</dbReference>
<evidence type="ECO:0000256" key="4">
    <source>
        <dbReference type="SAM" id="MobiDB-lite"/>
    </source>
</evidence>
<dbReference type="InterPro" id="IPR035398">
    <property type="entry name" value="Bac_rhamnosid_C"/>
</dbReference>
<dbReference type="Gene3D" id="2.60.420.10">
    <property type="entry name" value="Maltose phosphorylase, domain 3"/>
    <property type="match status" value="1"/>
</dbReference>
<gene>
    <name evidence="9" type="ORF">FH607_015005</name>
</gene>
<dbReference type="PROSITE" id="PS51318">
    <property type="entry name" value="TAT"/>
    <property type="match status" value="1"/>
</dbReference>
<dbReference type="EMBL" id="VDLY02000009">
    <property type="protein sequence ID" value="KAB8164559.1"/>
    <property type="molecule type" value="Genomic_DNA"/>
</dbReference>
<feature type="domain" description="Alpha-L-rhamnosidase C-terminal" evidence="8">
    <location>
        <begin position="979"/>
        <end position="1054"/>
    </location>
</feature>
<evidence type="ECO:0000313" key="9">
    <source>
        <dbReference type="EMBL" id="KAB8164559.1"/>
    </source>
</evidence>
<dbReference type="PANTHER" id="PTHR33307:SF6">
    <property type="entry name" value="ALPHA-RHAMNOSIDASE (EUROFUNG)-RELATED"/>
    <property type="match status" value="1"/>
</dbReference>
<dbReference type="InterPro" id="IPR016007">
    <property type="entry name" value="Alpha_rhamnosid"/>
</dbReference>
<evidence type="ECO:0000259" key="6">
    <source>
        <dbReference type="Pfam" id="PF08531"/>
    </source>
</evidence>
<dbReference type="Pfam" id="PF25788">
    <property type="entry name" value="Ig_Rha78A_N"/>
    <property type="match status" value="1"/>
</dbReference>
<comment type="catalytic activity">
    <reaction evidence="1">
        <text>Hydrolysis of terminal non-reducing alpha-L-rhamnose residues in alpha-L-rhamnosides.</text>
        <dbReference type="EC" id="3.2.1.40"/>
    </reaction>
</comment>
<feature type="region of interest" description="Disordered" evidence="4">
    <location>
        <begin position="25"/>
        <end position="47"/>
    </location>
</feature>
<dbReference type="EC" id="3.2.1.40" evidence="2"/>
<dbReference type="Pfam" id="PF17389">
    <property type="entry name" value="Bac_rhamnosid6H"/>
    <property type="match status" value="1"/>
</dbReference>
<accession>A0A5N6A9P5</accession>
<protein>
    <recommendedName>
        <fullName evidence="2">alpha-L-rhamnosidase</fullName>
        <ecNumber evidence="2">3.2.1.40</ecNumber>
    </recommendedName>
</protein>
<feature type="domain" description="Alpha-L-rhamnosidase six-hairpin glycosidase" evidence="7">
    <location>
        <begin position="641"/>
        <end position="977"/>
    </location>
</feature>
<keyword evidence="3" id="KW-0378">Hydrolase</keyword>
<evidence type="ECO:0000256" key="3">
    <source>
        <dbReference type="ARBA" id="ARBA00022801"/>
    </source>
</evidence>
<dbReference type="InterPro" id="IPR012341">
    <property type="entry name" value="6hp_glycosidase-like_sf"/>
</dbReference>
<dbReference type="InterPro" id="IPR008928">
    <property type="entry name" value="6-hairpin_glycosidase_sf"/>
</dbReference>
<dbReference type="OrthoDB" id="9761045at2"/>
<name>A0A5N6A9P5_9ACTN</name>
<dbReference type="Pfam" id="PF08531">
    <property type="entry name" value="Bac_rhamnosid_N"/>
    <property type="match status" value="1"/>
</dbReference>
<sequence>MISRRQILATTTAAAATAAAPLPGLTPAAAARPREPSGQRPGGQPLHVASTTTEYADRPLGLDVEQPRLSWTLESAVRGQRQTAYQVRVASSPTLLDNPDIWDSGQQPSDQSVLVPYAGPPPEPRRRYHWWVRVWDADDVASEWSEPTWWETGPGGADDWGAEWVTVPAEVGAAPALGDAHWVWFPGDPDEAPAATRWLRLAFDLDDGPVTAAELVLAADDGFTAWVNGVPVGGRPIVAGQDAWRDPARIDVTAELRAGRNALAVEAGNATTGPAGLLAVLEVTTGAGTSRRLVTGEADWLSTDVEPPGEAWRAPEFEPDGWQPVRARAPWGGAPWGEVHAQRSPVLLRRSFTLPAGPVAGARLYATALGLYEARLNGERVGDAQLTPGWTDYRRRVAYQAYDVTEQVRAGENALGFALAPGWYAGHIAWFGQQRYGELPSLLTVLEVTYQDGRVERVASDGTWRAATGPWLVADLIHGEEYDARREVNGWDAPGFDDQAWRPVVPTEVATPEVVRMVDEPTRVVSELPAVSVTEVRPGVHLFDLGQNMVGWVRLRVTGEAGTRVTLRHGEVLDRDGRLYTENLRTARAQDVFTLAGGGEEVFEPRFTFHGFRYVEVAGLPGTPGAEAVTGRVAHTAAPFTMEFSTNLEMVNQLHRNITWGQRGNFLSVPTDTPARDERLGWTGDINVFAPTACYVMASARFLTKWLTDLRDGQPAEGPNRGGFPDVAPAMDELGLGVAGWGDAGVTVPTSLHRAYGDERVLAENWPAMTAWIDYLVEHSEGLVRPAEGYGDWLNVEDETPKDVIGTAYFAHAAALVAGVARVLGHDPAPYDDLFARVRDAFNAAFVAADGRIAGDTQTGCVLALSMDLLPGAALRAAVLGRLVELVEARGDHLSTGFLGTPRLLPTLTEAGRVDVAYRLLEQDAFPSWGYQIANGATTMWERWDSITPDGGFQTAGMNSFNHYAYGAVGEWLYGTVAGIAPGAPGFRVVTVRPRPGGGVTTASGRFLSPYGIVATHWALGGDGTFTLDVEVPVNATAEVWVPAETGEQVEQDGASFERMADGCAVFTTGSGRYRFAVAAG</sequence>